<dbReference type="RefSeq" id="WP_208113769.1">
    <property type="nucleotide sequence ID" value="NZ_SNZH01000039.1"/>
</dbReference>
<feature type="domain" description="Group II intron maturase-specific" evidence="1">
    <location>
        <begin position="54"/>
        <end position="126"/>
    </location>
</feature>
<accession>A0A4R6YFK2</accession>
<dbReference type="EMBL" id="SNZH01000039">
    <property type="protein sequence ID" value="TDR35146.1"/>
    <property type="molecule type" value="Genomic_DNA"/>
</dbReference>
<dbReference type="AlphaFoldDB" id="A0A4R6YFK2"/>
<sequence length="155" mass="18253">MMQKLKLTVNDAKTHTRRIPAERFDFLGYTFGRFYSAKTGRAFIGTRPSAKSIRKVGRTIHDLTSRRWLLLDERDRVERLNRTMVGWANYFCLGSVSRAYIALDRHASRRLRRWLCLKHKAKARSAQRFSYEFLYHQLGLARLGATTRNFPWAKA</sequence>
<evidence type="ECO:0000259" key="1">
    <source>
        <dbReference type="Pfam" id="PF08388"/>
    </source>
</evidence>
<dbReference type="Pfam" id="PF08388">
    <property type="entry name" value="GIIM"/>
    <property type="match status" value="1"/>
</dbReference>
<dbReference type="Proteomes" id="UP000295293">
    <property type="component" value="Unassembled WGS sequence"/>
</dbReference>
<keyword evidence="3" id="KW-1185">Reference proteome</keyword>
<evidence type="ECO:0000313" key="2">
    <source>
        <dbReference type="EMBL" id="TDR35146.1"/>
    </source>
</evidence>
<dbReference type="InterPro" id="IPR013597">
    <property type="entry name" value="Mat_intron_G2"/>
</dbReference>
<organism evidence="2 3">
    <name type="scientific">Tahibacter aquaticus</name>
    <dbReference type="NCBI Taxonomy" id="520092"/>
    <lineage>
        <taxon>Bacteria</taxon>
        <taxon>Pseudomonadati</taxon>
        <taxon>Pseudomonadota</taxon>
        <taxon>Gammaproteobacteria</taxon>
        <taxon>Lysobacterales</taxon>
        <taxon>Rhodanobacteraceae</taxon>
        <taxon>Tahibacter</taxon>
    </lineage>
</organism>
<evidence type="ECO:0000313" key="3">
    <source>
        <dbReference type="Proteomes" id="UP000295293"/>
    </source>
</evidence>
<proteinExistence type="predicted"/>
<reference evidence="2 3" key="1">
    <citation type="submission" date="2019-03" db="EMBL/GenBank/DDBJ databases">
        <title>Genomic Encyclopedia of Type Strains, Phase IV (KMG-IV): sequencing the most valuable type-strain genomes for metagenomic binning, comparative biology and taxonomic classification.</title>
        <authorList>
            <person name="Goeker M."/>
        </authorList>
    </citation>
    <scope>NUCLEOTIDE SEQUENCE [LARGE SCALE GENOMIC DNA]</scope>
    <source>
        <strain evidence="2 3">DSM 21667</strain>
    </source>
</reference>
<comment type="caution">
    <text evidence="2">The sequence shown here is derived from an EMBL/GenBank/DDBJ whole genome shotgun (WGS) entry which is preliminary data.</text>
</comment>
<gene>
    <name evidence="2" type="ORF">DFR29_1392</name>
</gene>
<protein>
    <submittedName>
        <fullName evidence="2">Group II intron maturase</fullName>
    </submittedName>
</protein>
<name>A0A4R6YFK2_9GAMM</name>